<sequence length="350" mass="40776">MACYHPLKGFPIGTTAAGKVDYKITSYSVDHVELRDGLWIPAHTPTRSMAAEAVVRSFIEIPCGQCVGCRLEYSRQWANRCMLELQYHDSAYFVTLTYDDAHVPKSYYGDSNTGEALTSLTLFKKDFQDFMKRLRKAFPDDRIRYFMAGEYGSKTFRPHYHAIIFGLHLDDLKPWSRSEQGFTYYNSEALQRAWSVKDDDGVVRPIGYAVAAEVTWETCAYTARYVMKKLKGAEACFYDDHNIQPEFTLMSRKPGIAHQYFEDHPDIYKCEYINISTDKGGRKFRPPRYYDRLFDIEYPDEMKEIKEARKRLAEDAKRIKLSKTNLSYIEMLAVEERNLKSRIKSLERSL</sequence>
<accession>A0AAU8B8T3</accession>
<keyword evidence="1" id="KW-0175">Coiled coil</keyword>
<proteinExistence type="predicted"/>
<evidence type="ECO:0000313" key="3">
    <source>
        <dbReference type="EMBL" id="XCD07941.1"/>
    </source>
</evidence>
<dbReference type="InterPro" id="IPR056906">
    <property type="entry name" value="ORF2/G2P_dom"/>
</dbReference>
<dbReference type="Pfam" id="PF23343">
    <property type="entry name" value="REP_ORF2-G2P"/>
    <property type="match status" value="1"/>
</dbReference>
<feature type="domain" description="Replication-associated protein ORF2/G2P" evidence="2">
    <location>
        <begin position="92"/>
        <end position="229"/>
    </location>
</feature>
<reference evidence="3" key="1">
    <citation type="submission" date="2024-03" db="EMBL/GenBank/DDBJ databases">
        <title>Diverse circular DNA viruses in blood, oral, and fecal samples of captive lemurs.</title>
        <authorList>
            <person name="Paietta E.N."/>
            <person name="Kraberger S."/>
            <person name="Lund M.C."/>
            <person name="Custer J.M."/>
            <person name="Vargas K.M."/>
            <person name="Ehmke E.E."/>
            <person name="Yoder A.D."/>
            <person name="Varsani A."/>
        </authorList>
    </citation>
    <scope>NUCLEOTIDE SEQUENCE</scope>
    <source>
        <strain evidence="3">Duke_28FS_99</strain>
    </source>
</reference>
<evidence type="ECO:0000256" key="1">
    <source>
        <dbReference type="SAM" id="Coils"/>
    </source>
</evidence>
<evidence type="ECO:0000259" key="2">
    <source>
        <dbReference type="Pfam" id="PF23343"/>
    </source>
</evidence>
<protein>
    <submittedName>
        <fullName evidence="3">Replication initiator protein</fullName>
    </submittedName>
</protein>
<name>A0AAU8B8T3_9VIRU</name>
<feature type="coiled-coil region" evidence="1">
    <location>
        <begin position="302"/>
        <end position="349"/>
    </location>
</feature>
<dbReference type="EMBL" id="PP511832">
    <property type="protein sequence ID" value="XCD07941.1"/>
    <property type="molecule type" value="Genomic_DNA"/>
</dbReference>
<organism evidence="3">
    <name type="scientific">Dulem virus 130</name>
    <dbReference type="NCBI Taxonomy" id="3145607"/>
    <lineage>
        <taxon>Viruses</taxon>
        <taxon>Monodnaviria</taxon>
        <taxon>Sangervirae</taxon>
        <taxon>Phixviricota</taxon>
        <taxon>Malgrandaviricetes</taxon>
        <taxon>Petitvirales</taxon>
        <taxon>Microviridae</taxon>
        <taxon>Microvirus</taxon>
    </lineage>
</organism>